<dbReference type="EMBL" id="JARKIE010000240">
    <property type="protein sequence ID" value="KAJ7662470.1"/>
    <property type="molecule type" value="Genomic_DNA"/>
</dbReference>
<evidence type="ECO:0000256" key="1">
    <source>
        <dbReference type="SAM" id="Phobius"/>
    </source>
</evidence>
<accession>A0AAD7G5U3</accession>
<dbReference type="AlphaFoldDB" id="A0AAD7G5U3"/>
<proteinExistence type="predicted"/>
<keyword evidence="3" id="KW-1185">Reference proteome</keyword>
<evidence type="ECO:0000313" key="3">
    <source>
        <dbReference type="Proteomes" id="UP001221757"/>
    </source>
</evidence>
<reference evidence="2" key="1">
    <citation type="submission" date="2023-03" db="EMBL/GenBank/DDBJ databases">
        <title>Massive genome expansion in bonnet fungi (Mycena s.s.) driven by repeated elements and novel gene families across ecological guilds.</title>
        <authorList>
            <consortium name="Lawrence Berkeley National Laboratory"/>
            <person name="Harder C.B."/>
            <person name="Miyauchi S."/>
            <person name="Viragh M."/>
            <person name="Kuo A."/>
            <person name="Thoen E."/>
            <person name="Andreopoulos B."/>
            <person name="Lu D."/>
            <person name="Skrede I."/>
            <person name="Drula E."/>
            <person name="Henrissat B."/>
            <person name="Morin E."/>
            <person name="Kohler A."/>
            <person name="Barry K."/>
            <person name="LaButti K."/>
            <person name="Morin E."/>
            <person name="Salamov A."/>
            <person name="Lipzen A."/>
            <person name="Mereny Z."/>
            <person name="Hegedus B."/>
            <person name="Baldrian P."/>
            <person name="Stursova M."/>
            <person name="Weitz H."/>
            <person name="Taylor A."/>
            <person name="Grigoriev I.V."/>
            <person name="Nagy L.G."/>
            <person name="Martin F."/>
            <person name="Kauserud H."/>
        </authorList>
    </citation>
    <scope>NUCLEOTIDE SEQUENCE</scope>
    <source>
        <strain evidence="2">CBHHK067</strain>
    </source>
</reference>
<comment type="caution">
    <text evidence="2">The sequence shown here is derived from an EMBL/GenBank/DDBJ whole genome shotgun (WGS) entry which is preliminary data.</text>
</comment>
<feature type="transmembrane region" description="Helical" evidence="1">
    <location>
        <begin position="87"/>
        <end position="108"/>
    </location>
</feature>
<organism evidence="2 3">
    <name type="scientific">Mycena rosella</name>
    <name type="common">Pink bonnet</name>
    <name type="synonym">Agaricus rosellus</name>
    <dbReference type="NCBI Taxonomy" id="1033263"/>
    <lineage>
        <taxon>Eukaryota</taxon>
        <taxon>Fungi</taxon>
        <taxon>Dikarya</taxon>
        <taxon>Basidiomycota</taxon>
        <taxon>Agaricomycotina</taxon>
        <taxon>Agaricomycetes</taxon>
        <taxon>Agaricomycetidae</taxon>
        <taxon>Agaricales</taxon>
        <taxon>Marasmiineae</taxon>
        <taxon>Mycenaceae</taxon>
        <taxon>Mycena</taxon>
    </lineage>
</organism>
<keyword evidence="1" id="KW-0472">Membrane</keyword>
<protein>
    <submittedName>
        <fullName evidence="2">Uncharacterized protein</fullName>
    </submittedName>
</protein>
<sequence length="118" mass="12982">MNAILHITMGRLNTSYLASNLVIGKTYNHSEVTVTLLSRRQIRDELYTSDVETKSNTLTVTTNCASSMRGILSGPAISSRSIVRRAVLAWTRLGAFSLTVNCIFLLFGKDGCIVYHAL</sequence>
<dbReference type="Proteomes" id="UP001221757">
    <property type="component" value="Unassembled WGS sequence"/>
</dbReference>
<evidence type="ECO:0000313" key="2">
    <source>
        <dbReference type="EMBL" id="KAJ7662470.1"/>
    </source>
</evidence>
<name>A0AAD7G5U3_MYCRO</name>
<gene>
    <name evidence="2" type="ORF">B0H17DRAFT_1337051</name>
</gene>
<keyword evidence="1" id="KW-1133">Transmembrane helix</keyword>
<keyword evidence="1" id="KW-0812">Transmembrane</keyword>